<reference evidence="3 4" key="1">
    <citation type="journal article" date="2021" name="Front. Microbiol.">
        <title>Comprehensive Comparative Genomics and Phenotyping of Methylobacterium Species.</title>
        <authorList>
            <person name="Alessa O."/>
            <person name="Ogura Y."/>
            <person name="Fujitani Y."/>
            <person name="Takami H."/>
            <person name="Hayashi T."/>
            <person name="Sahin N."/>
            <person name="Tani A."/>
        </authorList>
    </citation>
    <scope>NUCLEOTIDE SEQUENCE [LARGE SCALE GENOMIC DNA]</scope>
    <source>
        <strain evidence="3 4">DSM 23679</strain>
    </source>
</reference>
<dbReference type="Gene3D" id="3.55.50.10">
    <property type="entry name" value="Baseplate protein-like domains"/>
    <property type="match status" value="1"/>
</dbReference>
<dbReference type="Gene3D" id="3.30.1920.10">
    <property type="entry name" value="Baseplate protein-like domains - 2 layer sandwich fold"/>
    <property type="match status" value="1"/>
</dbReference>
<comment type="caution">
    <text evidence="3">The sequence shown here is derived from an EMBL/GenBank/DDBJ whole genome shotgun (WGS) entry which is preliminary data.</text>
</comment>
<dbReference type="InterPro" id="IPR053981">
    <property type="entry name" value="Gp44/GpP-like_2nd"/>
</dbReference>
<dbReference type="Pfam" id="PF21683">
    <property type="entry name" value="GpP-like_1st"/>
    <property type="match status" value="1"/>
</dbReference>
<dbReference type="InterPro" id="IPR049354">
    <property type="entry name" value="GpP-like_N"/>
</dbReference>
<dbReference type="Proteomes" id="UP001055117">
    <property type="component" value="Unassembled WGS sequence"/>
</dbReference>
<proteinExistence type="predicted"/>
<dbReference type="RefSeq" id="WP_238273372.1">
    <property type="nucleotide sequence ID" value="NZ_BPQG01000134.1"/>
</dbReference>
<dbReference type="Gene3D" id="2.30.300.10">
    <property type="entry name" value="Baseplate protein-like domain - beta roll fold"/>
    <property type="match status" value="1"/>
</dbReference>
<feature type="domain" description="Baseplate hub protein gp44/GpP-like second" evidence="2">
    <location>
        <begin position="100"/>
        <end position="179"/>
    </location>
</feature>
<name>A0ABQ4QPM5_9HYPH</name>
<gene>
    <name evidence="3" type="ORF">AFCDBAGC_5141</name>
</gene>
<dbReference type="EMBL" id="BPQG01000134">
    <property type="protein sequence ID" value="GJD47248.1"/>
    <property type="molecule type" value="Genomic_DNA"/>
</dbReference>
<dbReference type="SUPFAM" id="SSF69279">
    <property type="entry name" value="Phage tail proteins"/>
    <property type="match status" value="2"/>
</dbReference>
<evidence type="ECO:0000313" key="3">
    <source>
        <dbReference type="EMBL" id="GJD47248.1"/>
    </source>
</evidence>
<evidence type="ECO:0000259" key="1">
    <source>
        <dbReference type="Pfam" id="PF21683"/>
    </source>
</evidence>
<dbReference type="Pfam" id="PF22255">
    <property type="entry name" value="Gp44-like_2nd"/>
    <property type="match status" value="1"/>
</dbReference>
<keyword evidence="4" id="KW-1185">Reference proteome</keyword>
<sequence length="371" mass="40191">MPDPDLICEVQTEGGTYRDWVQVQVEQNFMNEGWIRSFRLVCAEPSAVATMRLKPGDRVDIALAGQVVIQQGYIRDRQAVFDANRHAVQVTGYGKAGLITEASINGGTGQYRGYKLDAIANSVLKPYGLTFRVQNGSDGWDMPFPNVMVRYGETPFDLISRLCKQRNLFFYADAAGNVVAGPKSGSSMVAFVEGQNILTANCQLRHLAVESLVSNSQQPGSDSLFGKAASEIQAKATVKGGTPGAMRKVLAEMPLDQKGTQLRTNWEAAVLQSMALQLQLTYQGWLKPGVGGLWDPSDGVTVKSSMLFPTESATETLKVAGYSYQQDANAGTTTTLDLINTLAWQQRKGDATKNDGFYDLGNAPAQPEAAT</sequence>
<dbReference type="InterPro" id="IPR023399">
    <property type="entry name" value="Baseplate-like_2-layer_sand"/>
</dbReference>
<organism evidence="3 4">
    <name type="scientific">Methylobacterium cerastii</name>
    <dbReference type="NCBI Taxonomy" id="932741"/>
    <lineage>
        <taxon>Bacteria</taxon>
        <taxon>Pseudomonadati</taxon>
        <taxon>Pseudomonadota</taxon>
        <taxon>Alphaproteobacteria</taxon>
        <taxon>Hyphomicrobiales</taxon>
        <taxon>Methylobacteriaceae</taxon>
        <taxon>Methylobacterium</taxon>
    </lineage>
</organism>
<accession>A0ABQ4QPM5</accession>
<feature type="domain" description="Baseplate hub protein gp44-like N-terminal" evidence="1">
    <location>
        <begin position="9"/>
        <end position="92"/>
    </location>
</feature>
<evidence type="ECO:0008006" key="5">
    <source>
        <dbReference type="Google" id="ProtNLM"/>
    </source>
</evidence>
<evidence type="ECO:0000259" key="2">
    <source>
        <dbReference type="Pfam" id="PF22255"/>
    </source>
</evidence>
<protein>
    <recommendedName>
        <fullName evidence="5">Mu-like prophage tail protein gpP</fullName>
    </recommendedName>
</protein>
<evidence type="ECO:0000313" key="4">
    <source>
        <dbReference type="Proteomes" id="UP001055117"/>
    </source>
</evidence>